<evidence type="ECO:0000313" key="2">
    <source>
        <dbReference type="Proteomes" id="UP000604046"/>
    </source>
</evidence>
<accession>A0A812UHH6</accession>
<comment type="caution">
    <text evidence="1">The sequence shown here is derived from an EMBL/GenBank/DDBJ whole genome shotgun (WGS) entry which is preliminary data.</text>
</comment>
<dbReference type="Proteomes" id="UP000604046">
    <property type="component" value="Unassembled WGS sequence"/>
</dbReference>
<name>A0A812UHH6_9DINO</name>
<dbReference type="EMBL" id="CAJNDS010002706">
    <property type="protein sequence ID" value="CAE7569202.1"/>
    <property type="molecule type" value="Genomic_DNA"/>
</dbReference>
<protein>
    <submittedName>
        <fullName evidence="1">Uncharacterized protein</fullName>
    </submittedName>
</protein>
<keyword evidence="2" id="KW-1185">Reference proteome</keyword>
<proteinExistence type="predicted"/>
<sequence length="133" mass="14482">MSAQVQAVGNFVDPLPPTSRAPGLKSFFCDSTKAQKKTLPQDLHKVEFHCRSPLQWIFQEQCAGPACSGVYILQTVSGTPPRSPSAPNISMQKVKTPFSKTVTDTKLAASLARVAHWSPRTLCFDLWGHSAAL</sequence>
<organism evidence="1 2">
    <name type="scientific">Symbiodinium natans</name>
    <dbReference type="NCBI Taxonomy" id="878477"/>
    <lineage>
        <taxon>Eukaryota</taxon>
        <taxon>Sar</taxon>
        <taxon>Alveolata</taxon>
        <taxon>Dinophyceae</taxon>
        <taxon>Suessiales</taxon>
        <taxon>Symbiodiniaceae</taxon>
        <taxon>Symbiodinium</taxon>
    </lineage>
</organism>
<gene>
    <name evidence="1" type="ORF">SNAT2548_LOCUS32362</name>
</gene>
<reference evidence="1" key="1">
    <citation type="submission" date="2021-02" db="EMBL/GenBank/DDBJ databases">
        <authorList>
            <person name="Dougan E. K."/>
            <person name="Rhodes N."/>
            <person name="Thang M."/>
            <person name="Chan C."/>
        </authorList>
    </citation>
    <scope>NUCLEOTIDE SEQUENCE</scope>
</reference>
<evidence type="ECO:0000313" key="1">
    <source>
        <dbReference type="EMBL" id="CAE7569202.1"/>
    </source>
</evidence>
<dbReference type="AlphaFoldDB" id="A0A812UHH6"/>